<accession>A0A081AYK0</accession>
<evidence type="ECO:0000313" key="8">
    <source>
        <dbReference type="Proteomes" id="UP000028582"/>
    </source>
</evidence>
<dbReference type="EMBL" id="ANJA01000392">
    <property type="protein sequence ID" value="ETO83961.1"/>
    <property type="molecule type" value="Genomic_DNA"/>
</dbReference>
<reference evidence="7 8" key="1">
    <citation type="submission" date="2013-11" db="EMBL/GenBank/DDBJ databases">
        <title>The Genome Sequence of Phytophthora parasitica P1976.</title>
        <authorList>
            <consortium name="The Broad Institute Genomics Platform"/>
            <person name="Russ C."/>
            <person name="Tyler B."/>
            <person name="Panabieres F."/>
            <person name="Shan W."/>
            <person name="Tripathy S."/>
            <person name="Grunwald N."/>
            <person name="Machado M."/>
            <person name="Johnson C.S."/>
            <person name="Walker B."/>
            <person name="Young S."/>
            <person name="Zeng Q."/>
            <person name="Gargeya S."/>
            <person name="Fitzgerald M."/>
            <person name="Haas B."/>
            <person name="Abouelleil A."/>
            <person name="Allen A.W."/>
            <person name="Alvarado L."/>
            <person name="Arachchi H.M."/>
            <person name="Berlin A.M."/>
            <person name="Chapman S.B."/>
            <person name="Gainer-Dewar J."/>
            <person name="Goldberg J."/>
            <person name="Griggs A."/>
            <person name="Gujja S."/>
            <person name="Hansen M."/>
            <person name="Howarth C."/>
            <person name="Imamovic A."/>
            <person name="Ireland A."/>
            <person name="Larimer J."/>
            <person name="McCowan C."/>
            <person name="Murphy C."/>
            <person name="Pearson M."/>
            <person name="Poon T.W."/>
            <person name="Priest M."/>
            <person name="Roberts A."/>
            <person name="Saif S."/>
            <person name="Shea T."/>
            <person name="Sisk P."/>
            <person name="Sykes S."/>
            <person name="Wortman J."/>
            <person name="Nusbaum C."/>
            <person name="Birren B."/>
        </authorList>
    </citation>
    <scope>NUCLEOTIDE SEQUENCE [LARGE SCALE GENOMIC DNA]</scope>
    <source>
        <strain evidence="7 8">P1976</strain>
    </source>
</reference>
<feature type="compositionally biased region" description="Low complexity" evidence="5">
    <location>
        <begin position="370"/>
        <end position="390"/>
    </location>
</feature>
<sequence>MQEVHVEVAIPSTVERRMATARCFCHFSIIPTSRSIHMADSLPLSFPALYSCAQSARSGPKVMPGVPLSAWRKDDHVLRCGICAKKFGLLRWKHHCRACGDVCCRRCLGFCLVDVPEQGVDLAYTCARCVQKNTKPTLVGDINWPFPGDVQGPRLHVSRSADSLATMAMSDCTPSPSTASPCSFSWSITPTASPPQSTREFDVVVSQYRNQKLHSVCSLLVDYLECVGGAIVLVQDHHLWVIAHKGLHPRVLHDPTFLSICSRALSTQTAFTVPDPANLPSTSSSDPSTFQFFGASPLFDVRETAGPALGCIVALDTRARTSAGASKMEVTLENLADHVMDLLAQEETILRIYASGDFKIFASAVSDTRGPSGSFSSSSSTGVSGSLFSSMHTRPRRSSSFASGDEYFSRNANLKGDIAASACRKVVEAAFSAPNLKKEKRPALGNSCNVSTLKAA</sequence>
<gene>
    <name evidence="7" type="ORF">F444_02114</name>
</gene>
<dbReference type="Gene3D" id="3.30.450.40">
    <property type="match status" value="1"/>
</dbReference>
<feature type="domain" description="FYVE-type" evidence="6">
    <location>
        <begin position="74"/>
        <end position="134"/>
    </location>
</feature>
<dbReference type="CDD" id="cd00065">
    <property type="entry name" value="FYVE_like_SF"/>
    <property type="match status" value="1"/>
</dbReference>
<comment type="caution">
    <text evidence="7">The sequence shown here is derived from an EMBL/GenBank/DDBJ whole genome shotgun (WGS) entry which is preliminary data.</text>
</comment>
<dbReference type="InterPro" id="IPR013083">
    <property type="entry name" value="Znf_RING/FYVE/PHD"/>
</dbReference>
<dbReference type="PANTHER" id="PTHR43102">
    <property type="entry name" value="SLR1143 PROTEIN"/>
    <property type="match status" value="1"/>
</dbReference>
<dbReference type="Gene3D" id="3.30.40.10">
    <property type="entry name" value="Zinc/RING finger domain, C3HC4 (zinc finger)"/>
    <property type="match status" value="1"/>
</dbReference>
<dbReference type="AlphaFoldDB" id="A0A081AYK0"/>
<keyword evidence="3" id="KW-0862">Zinc</keyword>
<evidence type="ECO:0000313" key="7">
    <source>
        <dbReference type="EMBL" id="ETO83961.1"/>
    </source>
</evidence>
<organism evidence="7 8">
    <name type="scientific">Phytophthora nicotianae P1976</name>
    <dbReference type="NCBI Taxonomy" id="1317066"/>
    <lineage>
        <taxon>Eukaryota</taxon>
        <taxon>Sar</taxon>
        <taxon>Stramenopiles</taxon>
        <taxon>Oomycota</taxon>
        <taxon>Peronosporomycetes</taxon>
        <taxon>Peronosporales</taxon>
        <taxon>Peronosporaceae</taxon>
        <taxon>Phytophthora</taxon>
    </lineage>
</organism>
<keyword evidence="2 4" id="KW-0863">Zinc-finger</keyword>
<protein>
    <recommendedName>
        <fullName evidence="6">FYVE-type domain-containing protein</fullName>
    </recommendedName>
</protein>
<dbReference type="PANTHER" id="PTHR43102:SF2">
    <property type="entry name" value="GAF DOMAIN-CONTAINING PROTEIN"/>
    <property type="match status" value="1"/>
</dbReference>
<evidence type="ECO:0000256" key="4">
    <source>
        <dbReference type="PROSITE-ProRule" id="PRU00091"/>
    </source>
</evidence>
<dbReference type="InterPro" id="IPR029016">
    <property type="entry name" value="GAF-like_dom_sf"/>
</dbReference>
<evidence type="ECO:0000256" key="1">
    <source>
        <dbReference type="ARBA" id="ARBA00022723"/>
    </source>
</evidence>
<dbReference type="InterPro" id="IPR017455">
    <property type="entry name" value="Znf_FYVE-rel"/>
</dbReference>
<dbReference type="SMART" id="SM00064">
    <property type="entry name" value="FYVE"/>
    <property type="match status" value="1"/>
</dbReference>
<dbReference type="GO" id="GO:0008270">
    <property type="term" value="F:zinc ion binding"/>
    <property type="evidence" value="ECO:0007669"/>
    <property type="project" value="UniProtKB-KW"/>
</dbReference>
<dbReference type="Proteomes" id="UP000028582">
    <property type="component" value="Unassembled WGS sequence"/>
</dbReference>
<evidence type="ECO:0000259" key="6">
    <source>
        <dbReference type="PROSITE" id="PS50178"/>
    </source>
</evidence>
<evidence type="ECO:0000256" key="3">
    <source>
        <dbReference type="ARBA" id="ARBA00022833"/>
    </source>
</evidence>
<dbReference type="SUPFAM" id="SSF57903">
    <property type="entry name" value="FYVE/PHD zinc finger"/>
    <property type="match status" value="1"/>
</dbReference>
<name>A0A081AYK0_PHYNI</name>
<dbReference type="InterPro" id="IPR011011">
    <property type="entry name" value="Znf_FYVE_PHD"/>
</dbReference>
<dbReference type="Pfam" id="PF01363">
    <property type="entry name" value="FYVE"/>
    <property type="match status" value="1"/>
</dbReference>
<feature type="region of interest" description="Disordered" evidence="5">
    <location>
        <begin position="368"/>
        <end position="403"/>
    </location>
</feature>
<dbReference type="InterPro" id="IPR000306">
    <property type="entry name" value="Znf_FYVE"/>
</dbReference>
<dbReference type="PROSITE" id="PS50178">
    <property type="entry name" value="ZF_FYVE"/>
    <property type="match status" value="1"/>
</dbReference>
<dbReference type="SUPFAM" id="SSF55781">
    <property type="entry name" value="GAF domain-like"/>
    <property type="match status" value="1"/>
</dbReference>
<evidence type="ECO:0000256" key="2">
    <source>
        <dbReference type="ARBA" id="ARBA00022771"/>
    </source>
</evidence>
<dbReference type="OrthoDB" id="660555at2759"/>
<evidence type="ECO:0000256" key="5">
    <source>
        <dbReference type="SAM" id="MobiDB-lite"/>
    </source>
</evidence>
<proteinExistence type="predicted"/>
<keyword evidence="1" id="KW-0479">Metal-binding</keyword>